<sequence>MLSALARAGGLALARGAGPSAACWLAPAVLAARGYATQIGRSLMFSEHGVPEKVLRLEAEQLPALGDHDVLINVLAAPINPSDINTIEGKYPIRPELPGVPGHEGVGVVEAVGPKVTRMRPGDRVVPIEHGQGTWRSHGVFNEQHWYKIPKDLPIAAAATMVVNPPTAVRLLEEFVQLEAGDTLVQNGATSNVGRYIIQLAKSKGINTVNIIRDRPDRAEVEAELRDLGATVVTTPAEVKSALKGSGLAKPKLALDCVSGEAAAACAKVLVNGGTMVTYGAMSQQPLTVPPGLLIFNDIRLRGFWLTGGYAKMKDGWRAKEDLVDRVVALFRTKVFRPGGVAAFPLEQWEDAMKQARADFRDKILLKSYDGDRPPS</sequence>
<dbReference type="InterPro" id="IPR036291">
    <property type="entry name" value="NAD(P)-bd_dom_sf"/>
</dbReference>
<evidence type="ECO:0000256" key="1">
    <source>
        <dbReference type="ARBA" id="ARBA00001947"/>
    </source>
</evidence>
<dbReference type="FunFam" id="3.90.180.10:FF:000010">
    <property type="entry name" value="Enoyl-[acyl-carrier-protein] reductase, mitochondrial"/>
    <property type="match status" value="1"/>
</dbReference>
<proteinExistence type="inferred from homology"/>
<dbReference type="SUPFAM" id="SSF50129">
    <property type="entry name" value="GroES-like"/>
    <property type="match status" value="1"/>
</dbReference>
<evidence type="ECO:0000256" key="11">
    <source>
        <dbReference type="ARBA" id="ARBA00023160"/>
    </source>
</evidence>
<dbReference type="InterPro" id="IPR013154">
    <property type="entry name" value="ADH-like_N"/>
</dbReference>
<evidence type="ECO:0000313" key="16">
    <source>
        <dbReference type="EMBL" id="KAI7836759.1"/>
    </source>
</evidence>
<evidence type="ECO:0000256" key="10">
    <source>
        <dbReference type="ARBA" id="ARBA00023128"/>
    </source>
</evidence>
<evidence type="ECO:0000256" key="3">
    <source>
        <dbReference type="ARBA" id="ARBA00010371"/>
    </source>
</evidence>
<dbReference type="PANTHER" id="PTHR43981">
    <property type="entry name" value="ENOYL-[ACYL-CARRIER-PROTEIN] REDUCTASE, MITOCHONDRIAL"/>
    <property type="match status" value="1"/>
</dbReference>
<comment type="subcellular location">
    <subcellularLocation>
        <location evidence="2">Mitochondrion</location>
    </subcellularLocation>
</comment>
<evidence type="ECO:0000256" key="4">
    <source>
        <dbReference type="ARBA" id="ARBA00022516"/>
    </source>
</evidence>
<accession>A0AAD5DLW0</accession>
<dbReference type="EC" id="1.3.1.104" evidence="12"/>
<dbReference type="InterPro" id="IPR013149">
    <property type="entry name" value="ADH-like_C"/>
</dbReference>
<keyword evidence="9" id="KW-0443">Lipid metabolism</keyword>
<gene>
    <name evidence="16" type="ORF">COHA_009397</name>
</gene>
<dbReference type="GO" id="GO:0005739">
    <property type="term" value="C:mitochondrion"/>
    <property type="evidence" value="ECO:0007669"/>
    <property type="project" value="UniProtKB-SubCell"/>
</dbReference>
<dbReference type="InterPro" id="IPR051034">
    <property type="entry name" value="Mito_Enoyl-ACP_Reductase"/>
</dbReference>
<dbReference type="PANTHER" id="PTHR43981:SF2">
    <property type="entry name" value="ENOYL-[ACYL-CARRIER-PROTEIN] REDUCTASE, MITOCHONDRIAL"/>
    <property type="match status" value="1"/>
</dbReference>
<evidence type="ECO:0000256" key="14">
    <source>
        <dbReference type="RuleBase" id="RU361277"/>
    </source>
</evidence>
<name>A0AAD5DLW0_9CHLO</name>
<keyword evidence="14" id="KW-0479">Metal-binding</keyword>
<evidence type="ECO:0000256" key="5">
    <source>
        <dbReference type="ARBA" id="ARBA00022832"/>
    </source>
</evidence>
<comment type="cofactor">
    <cofactor evidence="1 14">
        <name>Zn(2+)</name>
        <dbReference type="ChEBI" id="CHEBI:29105"/>
    </cofactor>
</comment>
<dbReference type="PROSITE" id="PS00059">
    <property type="entry name" value="ADH_ZINC"/>
    <property type="match status" value="1"/>
</dbReference>
<evidence type="ECO:0000313" key="17">
    <source>
        <dbReference type="Proteomes" id="UP001205105"/>
    </source>
</evidence>
<keyword evidence="7" id="KW-0809">Transit peptide</keyword>
<keyword evidence="17" id="KW-1185">Reference proteome</keyword>
<evidence type="ECO:0000256" key="2">
    <source>
        <dbReference type="ARBA" id="ARBA00004173"/>
    </source>
</evidence>
<dbReference type="Gene3D" id="3.40.50.720">
    <property type="entry name" value="NAD(P)-binding Rossmann-like Domain"/>
    <property type="match status" value="1"/>
</dbReference>
<keyword evidence="4" id="KW-0444">Lipid biosynthesis</keyword>
<evidence type="ECO:0000259" key="15">
    <source>
        <dbReference type="SMART" id="SM00829"/>
    </source>
</evidence>
<dbReference type="InterPro" id="IPR011032">
    <property type="entry name" value="GroES-like_sf"/>
</dbReference>
<dbReference type="Proteomes" id="UP001205105">
    <property type="component" value="Unassembled WGS sequence"/>
</dbReference>
<dbReference type="SUPFAM" id="SSF51735">
    <property type="entry name" value="NAD(P)-binding Rossmann-fold domains"/>
    <property type="match status" value="1"/>
</dbReference>
<keyword evidence="14" id="KW-0862">Zinc</keyword>
<dbReference type="EMBL" id="JADXDR010000177">
    <property type="protein sequence ID" value="KAI7836759.1"/>
    <property type="molecule type" value="Genomic_DNA"/>
</dbReference>
<comment type="catalytic activity">
    <reaction evidence="13">
        <text>a 2,3-saturated acyl-[ACP] + NADP(+) = a (2E)-enoyl-[ACP] + NADPH + H(+)</text>
        <dbReference type="Rhea" id="RHEA:22564"/>
        <dbReference type="Rhea" id="RHEA-COMP:9925"/>
        <dbReference type="Rhea" id="RHEA-COMP:9926"/>
        <dbReference type="ChEBI" id="CHEBI:15378"/>
        <dbReference type="ChEBI" id="CHEBI:57783"/>
        <dbReference type="ChEBI" id="CHEBI:58349"/>
        <dbReference type="ChEBI" id="CHEBI:78784"/>
        <dbReference type="ChEBI" id="CHEBI:78785"/>
        <dbReference type="EC" id="1.3.1.104"/>
    </reaction>
</comment>
<protein>
    <recommendedName>
        <fullName evidence="12">enoyl-[acyl-carrier-protein] reductase</fullName>
        <ecNumber evidence="12">1.3.1.104</ecNumber>
    </recommendedName>
</protein>
<evidence type="ECO:0000256" key="13">
    <source>
        <dbReference type="ARBA" id="ARBA00048843"/>
    </source>
</evidence>
<keyword evidence="8" id="KW-0560">Oxidoreductase</keyword>
<keyword evidence="5" id="KW-0276">Fatty acid metabolism</keyword>
<dbReference type="Gene3D" id="3.90.180.10">
    <property type="entry name" value="Medium-chain alcohol dehydrogenases, catalytic domain"/>
    <property type="match status" value="1"/>
</dbReference>
<dbReference type="SMART" id="SM00829">
    <property type="entry name" value="PKS_ER"/>
    <property type="match status" value="1"/>
</dbReference>
<evidence type="ECO:0000256" key="7">
    <source>
        <dbReference type="ARBA" id="ARBA00022946"/>
    </source>
</evidence>
<reference evidence="16" key="1">
    <citation type="submission" date="2020-11" db="EMBL/GenBank/DDBJ databases">
        <title>Chlorella ohadii genome sequencing and assembly.</title>
        <authorList>
            <person name="Murik O."/>
            <person name="Treves H."/>
            <person name="Kedem I."/>
            <person name="Shotland Y."/>
            <person name="Kaplan A."/>
        </authorList>
    </citation>
    <scope>NUCLEOTIDE SEQUENCE</scope>
    <source>
        <strain evidence="16">1</strain>
    </source>
</reference>
<keyword evidence="10" id="KW-0496">Mitochondrion</keyword>
<dbReference type="AlphaFoldDB" id="A0AAD5DLW0"/>
<dbReference type="Pfam" id="PF08240">
    <property type="entry name" value="ADH_N"/>
    <property type="match status" value="1"/>
</dbReference>
<comment type="caution">
    <text evidence="16">The sequence shown here is derived from an EMBL/GenBank/DDBJ whole genome shotgun (WGS) entry which is preliminary data.</text>
</comment>
<comment type="similarity">
    <text evidence="3">Belongs to the zinc-containing alcohol dehydrogenase family. Quinone oxidoreductase subfamily.</text>
</comment>
<dbReference type="InterPro" id="IPR020843">
    <property type="entry name" value="ER"/>
</dbReference>
<dbReference type="GO" id="GO:0008270">
    <property type="term" value="F:zinc ion binding"/>
    <property type="evidence" value="ECO:0007669"/>
    <property type="project" value="InterPro"/>
</dbReference>
<evidence type="ECO:0000256" key="9">
    <source>
        <dbReference type="ARBA" id="ARBA00023098"/>
    </source>
</evidence>
<dbReference type="Pfam" id="PF00107">
    <property type="entry name" value="ADH_zinc_N"/>
    <property type="match status" value="1"/>
</dbReference>
<evidence type="ECO:0000256" key="6">
    <source>
        <dbReference type="ARBA" id="ARBA00022857"/>
    </source>
</evidence>
<keyword evidence="6" id="KW-0521">NADP</keyword>
<keyword evidence="11" id="KW-0275">Fatty acid biosynthesis</keyword>
<dbReference type="InterPro" id="IPR002328">
    <property type="entry name" value="ADH_Zn_CS"/>
</dbReference>
<feature type="domain" description="Enoyl reductase (ER)" evidence="15">
    <location>
        <begin position="49"/>
        <end position="366"/>
    </location>
</feature>
<evidence type="ECO:0000256" key="12">
    <source>
        <dbReference type="ARBA" id="ARBA00038963"/>
    </source>
</evidence>
<organism evidence="16 17">
    <name type="scientific">Chlorella ohadii</name>
    <dbReference type="NCBI Taxonomy" id="2649997"/>
    <lineage>
        <taxon>Eukaryota</taxon>
        <taxon>Viridiplantae</taxon>
        <taxon>Chlorophyta</taxon>
        <taxon>core chlorophytes</taxon>
        <taxon>Trebouxiophyceae</taxon>
        <taxon>Chlorellales</taxon>
        <taxon>Chlorellaceae</taxon>
        <taxon>Chlorella clade</taxon>
        <taxon>Chlorella</taxon>
    </lineage>
</organism>
<evidence type="ECO:0000256" key="8">
    <source>
        <dbReference type="ARBA" id="ARBA00023002"/>
    </source>
</evidence>
<dbReference type="GO" id="GO:0141148">
    <property type="term" value="F:enoyl-[acyl-carrier-protein] reductase (NADPH) activity"/>
    <property type="evidence" value="ECO:0007669"/>
    <property type="project" value="UniProtKB-EC"/>
</dbReference>
<dbReference type="GO" id="GO:0006633">
    <property type="term" value="P:fatty acid biosynthetic process"/>
    <property type="evidence" value="ECO:0007669"/>
    <property type="project" value="UniProtKB-KW"/>
</dbReference>
<dbReference type="CDD" id="cd08290">
    <property type="entry name" value="ETR"/>
    <property type="match status" value="1"/>
</dbReference>